<dbReference type="Gene3D" id="1.20.120.450">
    <property type="entry name" value="dinb family like domain"/>
    <property type="match status" value="1"/>
</dbReference>
<reference evidence="2 3" key="1">
    <citation type="submission" date="2019-06" db="EMBL/GenBank/DDBJ databases">
        <title>Amycolatopsis alkalitolerans sp. nov., isolated from Gastrodia elata Blume.</title>
        <authorList>
            <person name="Narsing Rao M.P."/>
            <person name="Li W.J."/>
        </authorList>
    </citation>
    <scope>NUCLEOTIDE SEQUENCE [LARGE SCALE GENOMIC DNA]</scope>
    <source>
        <strain evidence="2 3">SYSUP0005</strain>
    </source>
</reference>
<evidence type="ECO:0000313" key="2">
    <source>
        <dbReference type="EMBL" id="TNC18857.1"/>
    </source>
</evidence>
<dbReference type="AlphaFoldDB" id="A0A5C4LUK0"/>
<organism evidence="2 3">
    <name type="scientific">Amycolatopsis alkalitolerans</name>
    <dbReference type="NCBI Taxonomy" id="2547244"/>
    <lineage>
        <taxon>Bacteria</taxon>
        <taxon>Bacillati</taxon>
        <taxon>Actinomycetota</taxon>
        <taxon>Actinomycetes</taxon>
        <taxon>Pseudonocardiales</taxon>
        <taxon>Pseudonocardiaceae</taxon>
        <taxon>Amycolatopsis</taxon>
    </lineage>
</organism>
<evidence type="ECO:0000313" key="3">
    <source>
        <dbReference type="Proteomes" id="UP000305546"/>
    </source>
</evidence>
<dbReference type="OrthoDB" id="5185819at2"/>
<sequence>MIDQGAAALLGGVGLLERAVNYTLGSLHLVTAARLPRPTPCQDWTLHELLAHMDDSLRALSEAADLGQVGLDVPAPGRGDPVTALKNRACHLLAAWCAAEAPGAVEVGDRTLTTGILTGAGAVEVAVHGWDVAQACGDRRPIPEPLAEELLELAPFFVTGEDRPVRFGPPRRVSPLAGASDRLLAFVGRDPDRQPNC</sequence>
<keyword evidence="3" id="KW-1185">Reference proteome</keyword>
<proteinExistence type="predicted"/>
<dbReference type="GO" id="GO:0046872">
    <property type="term" value="F:metal ion binding"/>
    <property type="evidence" value="ECO:0007669"/>
    <property type="project" value="InterPro"/>
</dbReference>
<dbReference type="RefSeq" id="WP_139100808.1">
    <property type="nucleotide sequence ID" value="NZ_VDFW01000059.1"/>
</dbReference>
<dbReference type="NCBIfam" id="TIGR03086">
    <property type="entry name" value="TIGR03086 family metal-binding protein"/>
    <property type="match status" value="1"/>
</dbReference>
<protein>
    <submittedName>
        <fullName evidence="2">TIGR03086 family protein</fullName>
    </submittedName>
</protein>
<dbReference type="EMBL" id="VDFW01000059">
    <property type="protein sequence ID" value="TNC18857.1"/>
    <property type="molecule type" value="Genomic_DNA"/>
</dbReference>
<name>A0A5C4LUK0_9PSEU</name>
<feature type="domain" description="Mycothiol-dependent maleylpyruvate isomerase metal-binding" evidence="1">
    <location>
        <begin position="26"/>
        <end position="133"/>
    </location>
</feature>
<dbReference type="Proteomes" id="UP000305546">
    <property type="component" value="Unassembled WGS sequence"/>
</dbReference>
<evidence type="ECO:0000259" key="1">
    <source>
        <dbReference type="Pfam" id="PF11716"/>
    </source>
</evidence>
<dbReference type="SUPFAM" id="SSF109854">
    <property type="entry name" value="DinB/YfiT-like putative metalloenzymes"/>
    <property type="match status" value="1"/>
</dbReference>
<dbReference type="InterPro" id="IPR017520">
    <property type="entry name" value="CHP03086"/>
</dbReference>
<accession>A0A5C4LUK0</accession>
<dbReference type="InterPro" id="IPR024344">
    <property type="entry name" value="MDMPI_metal-binding"/>
</dbReference>
<gene>
    <name evidence="2" type="ORF">FG385_33370</name>
</gene>
<dbReference type="NCBIfam" id="TIGR03083">
    <property type="entry name" value="maleylpyruvate isomerase family mycothiol-dependent enzyme"/>
    <property type="match status" value="1"/>
</dbReference>
<dbReference type="InterPro" id="IPR034660">
    <property type="entry name" value="DinB/YfiT-like"/>
</dbReference>
<dbReference type="Pfam" id="PF11716">
    <property type="entry name" value="MDMPI_N"/>
    <property type="match status" value="1"/>
</dbReference>
<comment type="caution">
    <text evidence="2">The sequence shown here is derived from an EMBL/GenBank/DDBJ whole genome shotgun (WGS) entry which is preliminary data.</text>
</comment>
<dbReference type="InterPro" id="IPR017517">
    <property type="entry name" value="Maleyloyr_isom"/>
</dbReference>